<name>A0A9E8N9K9_9BACT</name>
<protein>
    <submittedName>
        <fullName evidence="1">Uncharacterized protein</fullName>
    </submittedName>
</protein>
<gene>
    <name evidence="1" type="ORF">ON006_00315</name>
</gene>
<dbReference type="AlphaFoldDB" id="A0A9E8N9K9"/>
<reference evidence="1" key="1">
    <citation type="submission" date="2022-11" db="EMBL/GenBank/DDBJ databases">
        <title>Dyadobacter pollutisoli sp. nov., isolated from plastic dumped soil.</title>
        <authorList>
            <person name="Kim J.M."/>
            <person name="Kim K.R."/>
            <person name="Lee J.K."/>
            <person name="Hao L."/>
            <person name="Jeon C.O."/>
        </authorList>
    </citation>
    <scope>NUCLEOTIDE SEQUENCE</scope>
    <source>
        <strain evidence="1">U1</strain>
    </source>
</reference>
<evidence type="ECO:0000313" key="1">
    <source>
        <dbReference type="EMBL" id="WAC12410.1"/>
    </source>
</evidence>
<evidence type="ECO:0000313" key="2">
    <source>
        <dbReference type="Proteomes" id="UP001164653"/>
    </source>
</evidence>
<dbReference type="EMBL" id="CP112998">
    <property type="protein sequence ID" value="WAC12410.1"/>
    <property type="molecule type" value="Genomic_DNA"/>
</dbReference>
<proteinExistence type="predicted"/>
<dbReference type="RefSeq" id="WP_244824557.1">
    <property type="nucleotide sequence ID" value="NZ_CP112998.1"/>
</dbReference>
<dbReference type="Proteomes" id="UP001164653">
    <property type="component" value="Chromosome"/>
</dbReference>
<organism evidence="1 2">
    <name type="scientific">Dyadobacter pollutisoli</name>
    <dbReference type="NCBI Taxonomy" id="2910158"/>
    <lineage>
        <taxon>Bacteria</taxon>
        <taxon>Pseudomonadati</taxon>
        <taxon>Bacteroidota</taxon>
        <taxon>Cytophagia</taxon>
        <taxon>Cytophagales</taxon>
        <taxon>Spirosomataceae</taxon>
        <taxon>Dyadobacter</taxon>
    </lineage>
</organism>
<dbReference type="KEGG" id="dpf:ON006_00315"/>
<sequence>MSEEDIASKCYDIHVSLAGKEVPEFEFIPKVGMMVSLSLHLRGLPILEYEKLRLVSSYYFRISPLLLKDLLESLEEIEFVKLITKGSSIHKIQPQIPFFESVYEKVGEFANNKLSLNEPEELALEIISKLTSAPTEQSNLYSLGAEKKLVDRNLVIGHEGGYILTKRARGKNILLSPLFFSENADVFADLTARAGSTKIKRILELVKSAQGLPLSIIESTMRINENSISIDDLNILKRLAADGAVRPPSIKTTHSGENFFIFSPSPGNSKLNPAKREIYERAMAIVASVRQGQFLAKQFRIYSPVALLKALKRNGYLKSTSETFEQYHQLAVIKVGKMVKVSGDRYQFHLVSSEENTAALDLAISLIDTGNIVNMEINDNAILALQKDQTYIESIISSNNLRTHATIALDEETMQEFDNILLTGLGK</sequence>
<keyword evidence="2" id="KW-1185">Reference proteome</keyword>
<accession>A0A9E8N9K9</accession>